<dbReference type="SMART" id="SM00382">
    <property type="entry name" value="AAA"/>
    <property type="match status" value="1"/>
</dbReference>
<dbReference type="AlphaFoldDB" id="A0A1H5XQW9"/>
<dbReference type="Gene3D" id="3.40.50.300">
    <property type="entry name" value="P-loop containing nucleotide triphosphate hydrolases"/>
    <property type="match status" value="1"/>
</dbReference>
<dbReference type="Proteomes" id="UP000236735">
    <property type="component" value="Unassembled WGS sequence"/>
</dbReference>
<dbReference type="GO" id="GO:0016887">
    <property type="term" value="F:ATP hydrolysis activity"/>
    <property type="evidence" value="ECO:0007669"/>
    <property type="project" value="InterPro"/>
</dbReference>
<dbReference type="InterPro" id="IPR002740">
    <property type="entry name" value="EVE_domain"/>
</dbReference>
<sequence length="688" mass="80190">MIDESVFHDVIVKYKNFLKTEDWGSQELYKWEAVSVFQKNWNIDAANLSGMLKSSLSATMNLLVSQSSYPGKMIQIMAEWAPEEIRSMFKALYDESQDVCERIENFKQSAVTVFQRYNHGENNHYQDEHAISVYLWLRYPDKYYIYQFGIIKNVAERLNTGLVFKKGAYKQNMAQFYPLYDELNGLIKSDVELATLLGKHISGKNRYYPDLELKTLTVDVGHYIGRYLEEKDFVKVESVQDENPSVDQPYDDIQEVSDDSPRNYWWLVAKPSIWSLYDMAVDEVQSYTLYNGNGHQRRIFKNFLNAKAGDVVIGYEATPTKQIVALLEIAKENDGKELFFRKKETFANPVDYATFKDIDELSEMEFLKNKNGSFFKLTEDEFNILMDIIREDNPIVKQKDFETYDDDAFLKEVYMNKEDLSTLKKLLITKKNIILQGAPGTGKTFAATRLAYAMMGQKDESRVEFVQFHQNYSYEDFIMGYKPEEDGGFILQKGIFYKFCRMAKSAPEKSFFFIIDEINRGNLSKIFGELLMLIENSYRSDKHAVKLAYSDEKFYVPDNLYIIGMMNTADRSLAMIDYALRRRFAFFKMKPGFDSAGFMTYQKEIGNAKFDKVIEAVKSLNDTILKDDSLGEGFCIGHSYFCNQKIFDYGWLRNVVLYDIAPMLEEYWFDNKETSNNEIDKLIKVLND</sequence>
<dbReference type="SUPFAM" id="SSF88697">
    <property type="entry name" value="PUA domain-like"/>
    <property type="match status" value="1"/>
</dbReference>
<dbReference type="SUPFAM" id="SSF52540">
    <property type="entry name" value="P-loop containing nucleoside triphosphate hydrolases"/>
    <property type="match status" value="1"/>
</dbReference>
<dbReference type="RefSeq" id="WP_103916305.1">
    <property type="nucleotide sequence ID" value="NZ_FNUV01000011.1"/>
</dbReference>
<dbReference type="InterPro" id="IPR011704">
    <property type="entry name" value="ATPase_dyneun-rel_AAA"/>
</dbReference>
<dbReference type="PANTHER" id="PTHR37291:SF1">
    <property type="entry name" value="TYPE IV METHYL-DIRECTED RESTRICTION ENZYME ECOKMCRB SUBUNIT"/>
    <property type="match status" value="1"/>
</dbReference>
<organism evidence="2 3">
    <name type="scientific">Xylanibacter ruminicola</name>
    <name type="common">Prevotella ruminicola</name>
    <dbReference type="NCBI Taxonomy" id="839"/>
    <lineage>
        <taxon>Bacteria</taxon>
        <taxon>Pseudomonadati</taxon>
        <taxon>Bacteroidota</taxon>
        <taxon>Bacteroidia</taxon>
        <taxon>Bacteroidales</taxon>
        <taxon>Prevotellaceae</taxon>
        <taxon>Xylanibacter</taxon>
    </lineage>
</organism>
<accession>A0A1H5XQW9</accession>
<evidence type="ECO:0000313" key="2">
    <source>
        <dbReference type="EMBL" id="SEG13885.1"/>
    </source>
</evidence>
<dbReference type="EMBL" id="FNUV01000011">
    <property type="protein sequence ID" value="SEG13885.1"/>
    <property type="molecule type" value="Genomic_DNA"/>
</dbReference>
<reference evidence="2 3" key="1">
    <citation type="submission" date="2016-10" db="EMBL/GenBank/DDBJ databases">
        <authorList>
            <person name="de Groot N.N."/>
        </authorList>
    </citation>
    <scope>NUCLEOTIDE SEQUENCE [LARGE SCALE GENOMIC DNA]</scope>
    <source>
        <strain evidence="2 3">AR32</strain>
    </source>
</reference>
<feature type="domain" description="AAA+ ATPase" evidence="1">
    <location>
        <begin position="429"/>
        <end position="590"/>
    </location>
</feature>
<evidence type="ECO:0000313" key="3">
    <source>
        <dbReference type="Proteomes" id="UP000236735"/>
    </source>
</evidence>
<dbReference type="InterPro" id="IPR027417">
    <property type="entry name" value="P-loop_NTPase"/>
</dbReference>
<dbReference type="InterPro" id="IPR003593">
    <property type="entry name" value="AAA+_ATPase"/>
</dbReference>
<dbReference type="Gene3D" id="3.10.590.10">
    <property type="entry name" value="ph1033 like domains"/>
    <property type="match status" value="1"/>
</dbReference>
<dbReference type="PANTHER" id="PTHR37291">
    <property type="entry name" value="5-METHYLCYTOSINE-SPECIFIC RESTRICTION ENZYME B"/>
    <property type="match status" value="1"/>
</dbReference>
<dbReference type="Pfam" id="PF01878">
    <property type="entry name" value="EVE"/>
    <property type="match status" value="1"/>
</dbReference>
<protein>
    <submittedName>
        <fullName evidence="2">5-methylcytosine-specific restriction enzyme B</fullName>
    </submittedName>
</protein>
<dbReference type="CDD" id="cd00009">
    <property type="entry name" value="AAA"/>
    <property type="match status" value="1"/>
</dbReference>
<evidence type="ECO:0000259" key="1">
    <source>
        <dbReference type="SMART" id="SM00382"/>
    </source>
</evidence>
<dbReference type="GO" id="GO:0005524">
    <property type="term" value="F:ATP binding"/>
    <property type="evidence" value="ECO:0007669"/>
    <property type="project" value="InterPro"/>
</dbReference>
<dbReference type="Pfam" id="PF07728">
    <property type="entry name" value="AAA_5"/>
    <property type="match status" value="1"/>
</dbReference>
<dbReference type="InterPro" id="IPR015947">
    <property type="entry name" value="PUA-like_sf"/>
</dbReference>
<proteinExistence type="predicted"/>
<dbReference type="InterPro" id="IPR052934">
    <property type="entry name" value="Methyl-DNA_Rec/Restrict_Enz"/>
</dbReference>
<gene>
    <name evidence="2" type="ORF">SAMN05216354_0085</name>
</gene>
<name>A0A1H5XQW9_XYLRU</name>